<comment type="caution">
    <text evidence="1">The sequence shown here is derived from an EMBL/GenBank/DDBJ whole genome shotgun (WGS) entry which is preliminary data.</text>
</comment>
<proteinExistence type="predicted"/>
<evidence type="ECO:0000313" key="2">
    <source>
        <dbReference type="Proteomes" id="UP001500503"/>
    </source>
</evidence>
<dbReference type="Proteomes" id="UP001500503">
    <property type="component" value="Unassembled WGS sequence"/>
</dbReference>
<dbReference type="EMBL" id="BAABHF010000022">
    <property type="protein sequence ID" value="GAA4496592.1"/>
    <property type="molecule type" value="Genomic_DNA"/>
</dbReference>
<dbReference type="Gene3D" id="3.40.50.300">
    <property type="entry name" value="P-loop containing nucleotide triphosphate hydrolases"/>
    <property type="match status" value="1"/>
</dbReference>
<keyword evidence="2" id="KW-1185">Reference proteome</keyword>
<organism evidence="1 2">
    <name type="scientific">Actinoallomurus oryzae</name>
    <dbReference type="NCBI Taxonomy" id="502180"/>
    <lineage>
        <taxon>Bacteria</taxon>
        <taxon>Bacillati</taxon>
        <taxon>Actinomycetota</taxon>
        <taxon>Actinomycetes</taxon>
        <taxon>Streptosporangiales</taxon>
        <taxon>Thermomonosporaceae</taxon>
        <taxon>Actinoallomurus</taxon>
    </lineage>
</organism>
<evidence type="ECO:0008006" key="3">
    <source>
        <dbReference type="Google" id="ProtNLM"/>
    </source>
</evidence>
<protein>
    <recommendedName>
        <fullName evidence="3">ABC transporter domain-containing protein</fullName>
    </recommendedName>
</protein>
<gene>
    <name evidence="1" type="ORF">GCM10023191_038850</name>
</gene>
<sequence length="80" mass="7196">MVAEVAEGDLGGAGVGVADGVGGGGLGDAQQGDLVGGRQRCLTAVAGPSGSGKSSLLAVAATLMSPDAGTGASASTSPAP</sequence>
<dbReference type="InterPro" id="IPR027417">
    <property type="entry name" value="P-loop_NTPase"/>
</dbReference>
<accession>A0ABP8Q376</accession>
<name>A0ABP8Q376_9ACTN</name>
<reference evidence="2" key="1">
    <citation type="journal article" date="2019" name="Int. J. Syst. Evol. Microbiol.">
        <title>The Global Catalogue of Microorganisms (GCM) 10K type strain sequencing project: providing services to taxonomists for standard genome sequencing and annotation.</title>
        <authorList>
            <consortium name="The Broad Institute Genomics Platform"/>
            <consortium name="The Broad Institute Genome Sequencing Center for Infectious Disease"/>
            <person name="Wu L."/>
            <person name="Ma J."/>
        </authorList>
    </citation>
    <scope>NUCLEOTIDE SEQUENCE [LARGE SCALE GENOMIC DNA]</scope>
    <source>
        <strain evidence="2">JCM 17933</strain>
    </source>
</reference>
<evidence type="ECO:0000313" key="1">
    <source>
        <dbReference type="EMBL" id="GAA4496592.1"/>
    </source>
</evidence>
<dbReference type="SUPFAM" id="SSF52540">
    <property type="entry name" value="P-loop containing nucleoside triphosphate hydrolases"/>
    <property type="match status" value="1"/>
</dbReference>